<evidence type="ECO:0008006" key="3">
    <source>
        <dbReference type="Google" id="ProtNLM"/>
    </source>
</evidence>
<organism evidence="1 2">
    <name type="scientific">Candidatus Borkfalkia faecigallinarum</name>
    <dbReference type="NCBI Taxonomy" id="2838509"/>
    <lineage>
        <taxon>Bacteria</taxon>
        <taxon>Bacillati</taxon>
        <taxon>Bacillota</taxon>
        <taxon>Clostridia</taxon>
        <taxon>Christensenellales</taxon>
        <taxon>Christensenellaceae</taxon>
        <taxon>Candidatus Borkfalkia</taxon>
    </lineage>
</organism>
<reference evidence="1" key="1">
    <citation type="journal article" date="2021" name="PeerJ">
        <title>Extensive microbial diversity within the chicken gut microbiome revealed by metagenomics and culture.</title>
        <authorList>
            <person name="Gilroy R."/>
            <person name="Ravi A."/>
            <person name="Getino M."/>
            <person name="Pursley I."/>
            <person name="Horton D.L."/>
            <person name="Alikhan N.F."/>
            <person name="Baker D."/>
            <person name="Gharbi K."/>
            <person name="Hall N."/>
            <person name="Watson M."/>
            <person name="Adriaenssens E.M."/>
            <person name="Foster-Nyarko E."/>
            <person name="Jarju S."/>
            <person name="Secka A."/>
            <person name="Antonio M."/>
            <person name="Oren A."/>
            <person name="Chaudhuri R.R."/>
            <person name="La Ragione R."/>
            <person name="Hildebrand F."/>
            <person name="Pallen M.J."/>
        </authorList>
    </citation>
    <scope>NUCLEOTIDE SEQUENCE</scope>
    <source>
        <strain evidence="1">26628</strain>
    </source>
</reference>
<protein>
    <recommendedName>
        <fullName evidence="3">YtxH domain-containing protein</fullName>
    </recommendedName>
</protein>
<accession>A0A9D1VSU5</accession>
<sequence>MEKFIAGLAVGSVMGALLIANSRKTRALLQRGQEELKARVDAYIDEKLAAMDKADACGKGACTEN</sequence>
<dbReference type="Proteomes" id="UP000824249">
    <property type="component" value="Unassembled WGS sequence"/>
</dbReference>
<evidence type="ECO:0000313" key="2">
    <source>
        <dbReference type="Proteomes" id="UP000824249"/>
    </source>
</evidence>
<dbReference type="AlphaFoldDB" id="A0A9D1VSU5"/>
<reference evidence="1" key="2">
    <citation type="submission" date="2021-04" db="EMBL/GenBank/DDBJ databases">
        <authorList>
            <person name="Gilroy R."/>
        </authorList>
    </citation>
    <scope>NUCLEOTIDE SEQUENCE</scope>
    <source>
        <strain evidence="1">26628</strain>
    </source>
</reference>
<evidence type="ECO:0000313" key="1">
    <source>
        <dbReference type="EMBL" id="HIX46219.1"/>
    </source>
</evidence>
<comment type="caution">
    <text evidence="1">The sequence shown here is derived from an EMBL/GenBank/DDBJ whole genome shotgun (WGS) entry which is preliminary data.</text>
</comment>
<name>A0A9D1VSU5_9FIRM</name>
<dbReference type="EMBL" id="DXFD01000012">
    <property type="protein sequence ID" value="HIX46219.1"/>
    <property type="molecule type" value="Genomic_DNA"/>
</dbReference>
<proteinExistence type="predicted"/>
<gene>
    <name evidence="1" type="ORF">H9737_00835</name>
</gene>